<dbReference type="EMBL" id="FUIG01000046">
    <property type="protein sequence ID" value="SJM34107.1"/>
    <property type="molecule type" value="Genomic_DNA"/>
</dbReference>
<reference evidence="2" key="1">
    <citation type="submission" date="2016-12" db="EMBL/GenBank/DDBJ databases">
        <authorList>
            <person name="Brunel B."/>
        </authorList>
    </citation>
    <scope>NUCLEOTIDE SEQUENCE [LARGE SCALE GENOMIC DNA]</scope>
</reference>
<sequence>MNACANVGKATLAMLIPSEDSNIDNERLASAHRTEGARSGFPATARPASIGFNMNSVFWRLLKRSCQRRSPLPNMAEDASFALNHCV</sequence>
<gene>
    <name evidence="1" type="ORF">BQ8482_380290</name>
</gene>
<keyword evidence="2" id="KW-1185">Reference proteome</keyword>
<accession>A0A2P9ASN3</accession>
<protein>
    <submittedName>
        <fullName evidence="1">Uncharacterized protein</fullName>
    </submittedName>
</protein>
<dbReference type="Proteomes" id="UP000245698">
    <property type="component" value="Unassembled WGS sequence"/>
</dbReference>
<organism evidence="1 2">
    <name type="scientific">Mesorhizobium delmotii</name>
    <dbReference type="NCBI Taxonomy" id="1631247"/>
    <lineage>
        <taxon>Bacteria</taxon>
        <taxon>Pseudomonadati</taxon>
        <taxon>Pseudomonadota</taxon>
        <taxon>Alphaproteobacteria</taxon>
        <taxon>Hyphomicrobiales</taxon>
        <taxon>Phyllobacteriaceae</taxon>
        <taxon>Mesorhizobium</taxon>
    </lineage>
</organism>
<name>A0A2P9ASN3_9HYPH</name>
<proteinExistence type="predicted"/>
<evidence type="ECO:0000313" key="2">
    <source>
        <dbReference type="Proteomes" id="UP000245698"/>
    </source>
</evidence>
<dbReference type="AlphaFoldDB" id="A0A2P9ASN3"/>
<evidence type="ECO:0000313" key="1">
    <source>
        <dbReference type="EMBL" id="SJM34107.1"/>
    </source>
</evidence>